<gene>
    <name evidence="1" type="ORF">CEXT_307611</name>
</gene>
<proteinExistence type="predicted"/>
<organism evidence="1 2">
    <name type="scientific">Caerostris extrusa</name>
    <name type="common">Bark spider</name>
    <name type="synonym">Caerostris bankana</name>
    <dbReference type="NCBI Taxonomy" id="172846"/>
    <lineage>
        <taxon>Eukaryota</taxon>
        <taxon>Metazoa</taxon>
        <taxon>Ecdysozoa</taxon>
        <taxon>Arthropoda</taxon>
        <taxon>Chelicerata</taxon>
        <taxon>Arachnida</taxon>
        <taxon>Araneae</taxon>
        <taxon>Araneomorphae</taxon>
        <taxon>Entelegynae</taxon>
        <taxon>Araneoidea</taxon>
        <taxon>Araneidae</taxon>
        <taxon>Caerostris</taxon>
    </lineage>
</organism>
<dbReference type="AlphaFoldDB" id="A0AAV4S0H4"/>
<name>A0AAV4S0H4_CAEEX</name>
<keyword evidence="2" id="KW-1185">Reference proteome</keyword>
<evidence type="ECO:0000313" key="2">
    <source>
        <dbReference type="Proteomes" id="UP001054945"/>
    </source>
</evidence>
<comment type="caution">
    <text evidence="1">The sequence shown here is derived from an EMBL/GenBank/DDBJ whole genome shotgun (WGS) entry which is preliminary data.</text>
</comment>
<reference evidence="1 2" key="1">
    <citation type="submission" date="2021-06" db="EMBL/GenBank/DDBJ databases">
        <title>Caerostris extrusa draft genome.</title>
        <authorList>
            <person name="Kono N."/>
            <person name="Arakawa K."/>
        </authorList>
    </citation>
    <scope>NUCLEOTIDE SEQUENCE [LARGE SCALE GENOMIC DNA]</scope>
</reference>
<dbReference type="EMBL" id="BPLR01008649">
    <property type="protein sequence ID" value="GIY26237.1"/>
    <property type="molecule type" value="Genomic_DNA"/>
</dbReference>
<evidence type="ECO:0000313" key="1">
    <source>
        <dbReference type="EMBL" id="GIY26237.1"/>
    </source>
</evidence>
<protein>
    <submittedName>
        <fullName evidence="1">Uncharacterized protein</fullName>
    </submittedName>
</protein>
<dbReference type="Proteomes" id="UP001054945">
    <property type="component" value="Unassembled WGS sequence"/>
</dbReference>
<sequence>MIDTLRLLALSREISATYWYLLLSRPSDRKGYFYSILDLIYPSRLATPVNAREASIVSFTRLSTHRMRHGKFMFPNADTGYLPDFISWIMSSLCK</sequence>
<accession>A0AAV4S0H4</accession>